<name>G0VBR6_NAUCA</name>
<dbReference type="GeneID" id="96901952"/>
<dbReference type="GO" id="GO:0006457">
    <property type="term" value="P:protein folding"/>
    <property type="evidence" value="ECO:0007669"/>
    <property type="project" value="EnsemblFungi"/>
</dbReference>
<dbReference type="SUPFAM" id="SSF52833">
    <property type="entry name" value="Thioredoxin-like"/>
    <property type="match status" value="1"/>
</dbReference>
<dbReference type="InterPro" id="IPR036249">
    <property type="entry name" value="Thioredoxin-like_sf"/>
</dbReference>
<dbReference type="eggNOG" id="KOG1672">
    <property type="taxonomic scope" value="Eukaryota"/>
</dbReference>
<evidence type="ECO:0000313" key="3">
    <source>
        <dbReference type="EMBL" id="CCC68392.1"/>
    </source>
</evidence>
<dbReference type="GO" id="GO:0071444">
    <property type="term" value="P:cellular response to pheromone"/>
    <property type="evidence" value="ECO:0007669"/>
    <property type="project" value="EnsemblFungi"/>
</dbReference>
<proteinExistence type="inferred from homology"/>
<dbReference type="InParanoid" id="G0VBR6"/>
<dbReference type="EMBL" id="HE576753">
    <property type="protein sequence ID" value="CCC68392.1"/>
    <property type="molecule type" value="Genomic_DNA"/>
</dbReference>
<dbReference type="AlphaFoldDB" id="G0VBR6"/>
<dbReference type="KEGG" id="ncs:NCAS_0B03080"/>
<dbReference type="STRING" id="1064592.G0VBR6"/>
<reference evidence="3 4" key="1">
    <citation type="journal article" date="2011" name="Proc. Natl. Acad. Sci. U.S.A.">
        <title>Evolutionary erosion of yeast sex chromosomes by mating-type switching accidents.</title>
        <authorList>
            <person name="Gordon J.L."/>
            <person name="Armisen D."/>
            <person name="Proux-Wera E."/>
            <person name="Oheigeartaigh S.S."/>
            <person name="Byrne K.P."/>
            <person name="Wolfe K.H."/>
        </authorList>
    </citation>
    <scope>NUCLEOTIDE SEQUENCE [LARGE SCALE GENOMIC DNA]</scope>
    <source>
        <strain evidence="4">ATCC 76901 / BCRC 22586 / CBS 4309 / NBRC 1992 / NRRL Y-12630</strain>
    </source>
</reference>
<dbReference type="Pfam" id="PF02114">
    <property type="entry name" value="Phosducin"/>
    <property type="match status" value="1"/>
</dbReference>
<organism evidence="3 4">
    <name type="scientific">Naumovozyma castellii</name>
    <name type="common">Yeast</name>
    <name type="synonym">Saccharomyces castellii</name>
    <dbReference type="NCBI Taxonomy" id="27288"/>
    <lineage>
        <taxon>Eukaryota</taxon>
        <taxon>Fungi</taxon>
        <taxon>Dikarya</taxon>
        <taxon>Ascomycota</taxon>
        <taxon>Saccharomycotina</taxon>
        <taxon>Saccharomycetes</taxon>
        <taxon>Saccharomycetales</taxon>
        <taxon>Saccharomycetaceae</taxon>
        <taxon>Naumovozyma</taxon>
    </lineage>
</organism>
<dbReference type="FunCoup" id="G0VBR6">
    <property type="interactions" value="777"/>
</dbReference>
<dbReference type="Proteomes" id="UP000001640">
    <property type="component" value="Chromosome 2"/>
</dbReference>
<dbReference type="GO" id="GO:0045944">
    <property type="term" value="P:positive regulation of transcription by RNA polymerase II"/>
    <property type="evidence" value="ECO:0007669"/>
    <property type="project" value="EnsemblFungi"/>
</dbReference>
<dbReference type="GO" id="GO:0031683">
    <property type="term" value="F:G-protein beta/gamma-subunit complex binding"/>
    <property type="evidence" value="ECO:0007669"/>
    <property type="project" value="EnsemblFungi"/>
</dbReference>
<dbReference type="OrthoDB" id="10257948at2759"/>
<dbReference type="InterPro" id="IPR024253">
    <property type="entry name" value="Phosducin_thioredoxin-like_dom"/>
</dbReference>
<dbReference type="CDD" id="cd02989">
    <property type="entry name" value="Phd_like_TxnDC9"/>
    <property type="match status" value="1"/>
</dbReference>
<feature type="domain" description="Phosducin" evidence="2">
    <location>
        <begin position="30"/>
        <end position="149"/>
    </location>
</feature>
<evidence type="ECO:0000259" key="2">
    <source>
        <dbReference type="Pfam" id="PF02114"/>
    </source>
</evidence>
<evidence type="ECO:0000313" key="4">
    <source>
        <dbReference type="Proteomes" id="UP000001640"/>
    </source>
</evidence>
<sequence>MDRKIDAYEKRVLDGTRDQDDDSDLSLEELLDELDEESDQFFSKYREQRMEEISDHLKKVSKNVNESGYGILVEVEKESELIRISKDLPKIVIHFGLDTFEKCRYMNERLETLARKYLDTKFVKVDVQKCPFLVQKLRIKVLPFVIGYCRGVESMRLVGFSQLGNDPNGFKIEMLEKVLLSSGVIKSFSGTTLTKDRRILSSRSHDDEGSDSGLDI</sequence>
<accession>G0VBR6</accession>
<dbReference type="OMA" id="CVIAFID"/>
<comment type="similarity">
    <text evidence="1">Belongs to the phosducin family.</text>
</comment>
<dbReference type="HOGENOM" id="CLU_072378_0_0_1"/>
<dbReference type="PANTHER" id="PTHR21148">
    <property type="entry name" value="THIOREDOXIN DOMAIN-CONTAINING PROTEIN 9"/>
    <property type="match status" value="1"/>
</dbReference>
<protein>
    <recommendedName>
        <fullName evidence="2">Phosducin domain-containing protein</fullName>
    </recommendedName>
</protein>
<dbReference type="Gene3D" id="3.40.30.10">
    <property type="entry name" value="Glutaredoxin"/>
    <property type="match status" value="1"/>
</dbReference>
<reference key="2">
    <citation type="submission" date="2011-08" db="EMBL/GenBank/DDBJ databases">
        <title>Genome sequence of Naumovozyma castellii.</title>
        <authorList>
            <person name="Gordon J.L."/>
            <person name="Armisen D."/>
            <person name="Proux-Wera E."/>
            <person name="OhEigeartaigh S.S."/>
            <person name="Byrne K.P."/>
            <person name="Wolfe K.H."/>
        </authorList>
    </citation>
    <scope>NUCLEOTIDE SEQUENCE</scope>
    <source>
        <strain>Type strain:CBS 4309</strain>
    </source>
</reference>
<gene>
    <name evidence="3" type="primary">NCAS0B03080</name>
    <name evidence="3" type="ordered locus">NCAS_0B03080</name>
</gene>
<dbReference type="RefSeq" id="XP_003674766.1">
    <property type="nucleotide sequence ID" value="XM_003674718.1"/>
</dbReference>
<evidence type="ECO:0000256" key="1">
    <source>
        <dbReference type="ARBA" id="ARBA00009686"/>
    </source>
</evidence>
<keyword evidence="4" id="KW-1185">Reference proteome</keyword>